<dbReference type="Proteomes" id="UP000052230">
    <property type="component" value="Unassembled WGS sequence"/>
</dbReference>
<sequence>MPKISFAAHISPREAIERRSRSPYLPGAVRTDVTCPSSGGNTHALYAEVDDDDGIMPADCRP</sequence>
<dbReference type="KEGG" id="xcm:J164_01909"/>
<evidence type="ECO:0000313" key="2">
    <source>
        <dbReference type="Proteomes" id="UP000052230"/>
    </source>
</evidence>
<protein>
    <submittedName>
        <fullName evidence="1">Uncharacterized protein</fullName>
    </submittedName>
</protein>
<dbReference type="KEGG" id="xcf:J172_01912"/>
<proteinExistence type="predicted"/>
<reference evidence="1 2" key="1">
    <citation type="submission" date="2014-09" db="EMBL/GenBank/DDBJ databases">
        <authorList>
            <person name="Regsiter A."/>
        </authorList>
    </citation>
    <scope>NUCLEOTIDE SEQUENCE [LARGE SCALE GENOMIC DNA]</scope>
</reference>
<dbReference type="KEGG" id="xcn:J169_01918"/>
<comment type="caution">
    <text evidence="1">The sequence shown here is derived from an EMBL/GenBank/DDBJ whole genome shotgun (WGS) entry which is preliminary data.</text>
</comment>
<keyword evidence="2" id="KW-1185">Reference proteome</keyword>
<dbReference type="KEGG" id="xcu:J159_01909"/>
<accession>A0A0U5FBQ5</accession>
<name>A0A0U5FBQ5_XANCI</name>
<evidence type="ECO:0000313" key="1">
    <source>
        <dbReference type="EMBL" id="CEG16057.1"/>
    </source>
</evidence>
<dbReference type="KEGG" id="xcw:J162_01909"/>
<dbReference type="AlphaFoldDB" id="A0A0U5FBQ5"/>
<dbReference type="KEGG" id="xcr:J163_01909"/>
<dbReference type="EMBL" id="CCXZ01000116">
    <property type="protein sequence ID" value="CEG16057.1"/>
    <property type="molecule type" value="Genomic_DNA"/>
</dbReference>
<organism evidence="1 2">
    <name type="scientific">Xanthomonas citri pv. citri</name>
    <dbReference type="NCBI Taxonomy" id="611301"/>
    <lineage>
        <taxon>Bacteria</taxon>
        <taxon>Pseudomonadati</taxon>
        <taxon>Pseudomonadota</taxon>
        <taxon>Gammaproteobacteria</taxon>
        <taxon>Lysobacterales</taxon>
        <taxon>Lysobacteraceae</taxon>
        <taxon>Xanthomonas</taxon>
    </lineage>
</organism>
<gene>
    <name evidence="1" type="ORF">XAC3562_240111</name>
</gene>